<evidence type="ECO:0000313" key="1">
    <source>
        <dbReference type="EMBL" id="DAE26412.1"/>
    </source>
</evidence>
<proteinExistence type="predicted"/>
<name>A0A8S5R5Z5_9CAUD</name>
<organism evidence="1">
    <name type="scientific">Myoviridae sp. ctxbQ4</name>
    <dbReference type="NCBI Taxonomy" id="2827292"/>
    <lineage>
        <taxon>Viruses</taxon>
        <taxon>Duplodnaviria</taxon>
        <taxon>Heunggongvirae</taxon>
        <taxon>Uroviricota</taxon>
        <taxon>Caudoviricetes</taxon>
    </lineage>
</organism>
<protein>
    <submittedName>
        <fullName evidence="1">Uncharacterized protein</fullName>
    </submittedName>
</protein>
<dbReference type="EMBL" id="BK015817">
    <property type="protein sequence ID" value="DAE26412.1"/>
    <property type="molecule type" value="Genomic_DNA"/>
</dbReference>
<sequence length="55" mass="6728">MRQSHFKPQERRGMALFLYQRKRRKERCQRITAMRQTKAALSKRRSLLKTIPARL</sequence>
<reference evidence="1" key="1">
    <citation type="journal article" date="2021" name="Proc. Natl. Acad. Sci. U.S.A.">
        <title>A Catalog of Tens of Thousands of Viruses from Human Metagenomes Reveals Hidden Associations with Chronic Diseases.</title>
        <authorList>
            <person name="Tisza M.J."/>
            <person name="Buck C.B."/>
        </authorList>
    </citation>
    <scope>NUCLEOTIDE SEQUENCE</scope>
    <source>
        <strain evidence="1">CtxbQ4</strain>
    </source>
</reference>
<accession>A0A8S5R5Z5</accession>